<keyword evidence="2 5" id="KW-0812">Transmembrane</keyword>
<dbReference type="OrthoDB" id="3711263at2"/>
<evidence type="ECO:0000256" key="5">
    <source>
        <dbReference type="SAM" id="Phobius"/>
    </source>
</evidence>
<name>A0A0A8E1Z9_9GAMM</name>
<evidence type="ECO:0000256" key="4">
    <source>
        <dbReference type="ARBA" id="ARBA00023136"/>
    </source>
</evidence>
<dbReference type="AlphaFoldDB" id="A0A0A8E1Z9"/>
<dbReference type="Pfam" id="PF02600">
    <property type="entry name" value="DsbB"/>
    <property type="match status" value="1"/>
</dbReference>
<dbReference type="EMBL" id="CP010427">
    <property type="protein sequence ID" value="AJC48235.1"/>
    <property type="molecule type" value="Genomic_DNA"/>
</dbReference>
<evidence type="ECO:0000256" key="1">
    <source>
        <dbReference type="ARBA" id="ARBA00004141"/>
    </source>
</evidence>
<evidence type="ECO:0000256" key="3">
    <source>
        <dbReference type="ARBA" id="ARBA00022989"/>
    </source>
</evidence>
<dbReference type="HOGENOM" id="CLU_137866_0_0_6"/>
<dbReference type="Gene3D" id="1.20.1550.10">
    <property type="entry name" value="DsbB-like"/>
    <property type="match status" value="1"/>
</dbReference>
<dbReference type="GO" id="GO:0015035">
    <property type="term" value="F:protein-disulfide reductase activity"/>
    <property type="evidence" value="ECO:0007669"/>
    <property type="project" value="InterPro"/>
</dbReference>
<comment type="subcellular location">
    <subcellularLocation>
        <location evidence="1">Membrane</location>
        <topology evidence="1">Multi-pass membrane protein</topology>
    </subcellularLocation>
</comment>
<feature type="transmembrane region" description="Helical" evidence="5">
    <location>
        <begin position="12"/>
        <end position="33"/>
    </location>
</feature>
<dbReference type="KEGG" id="fgu:SD28_00425"/>
<keyword evidence="4 5" id="KW-0472">Membrane</keyword>
<keyword evidence="3 5" id="KW-1133">Transmembrane helix</keyword>
<gene>
    <name evidence="6" type="ORF">SD28_00425</name>
</gene>
<dbReference type="STRING" id="594679.SD28_00425"/>
<feature type="transmembrane region" description="Helical" evidence="5">
    <location>
        <begin position="39"/>
        <end position="57"/>
    </location>
</feature>
<protein>
    <submittedName>
        <fullName evidence="6">Dihydrofolate synthase</fullName>
    </submittedName>
</protein>
<keyword evidence="7" id="KW-1185">Reference proteome</keyword>
<evidence type="ECO:0000256" key="2">
    <source>
        <dbReference type="ARBA" id="ARBA00022692"/>
    </source>
</evidence>
<sequence length="168" mass="18760">MRKVGNLIFPTNILLCAVAIIIIAFSVFVLNWKPCPMCLLQQCSVAAIAVFSTLGWIKRKLPIFSLVIRIIIFIVIIIGLYLAADQTYIQYFATNIPSYDSSCSELSNNFIIQATKVFTGTIESCSDTSKEISGISLAVYSLMFFTSLLIINTISFFIILFKKVENKC</sequence>
<dbReference type="SUPFAM" id="SSF158442">
    <property type="entry name" value="DsbB-like"/>
    <property type="match status" value="1"/>
</dbReference>
<accession>A0A0A8E1Z9</accession>
<evidence type="ECO:0000313" key="6">
    <source>
        <dbReference type="EMBL" id="AJC48235.1"/>
    </source>
</evidence>
<dbReference type="GO" id="GO:0016020">
    <property type="term" value="C:membrane"/>
    <property type="evidence" value="ECO:0007669"/>
    <property type="project" value="UniProtKB-SubCell"/>
</dbReference>
<dbReference type="InterPro" id="IPR003752">
    <property type="entry name" value="DiS_bond_form_DsbB/BdbC"/>
</dbReference>
<reference evidence="6 7" key="1">
    <citation type="submission" date="2014-12" db="EMBL/GenBank/DDBJ databases">
        <title>Complete genome sequence of Francisella guanzhouensis strain 08HL01032 isolated from air-conditioning system in China.</title>
        <authorList>
            <person name="Svensson D."/>
            <person name="Ohrman C."/>
            <person name="Backman S."/>
            <person name="Karlsson E."/>
            <person name="Nilsson E."/>
            <person name="Bystrom M."/>
            <person name="Larkeryd A."/>
            <person name="Stenberg P."/>
            <person name="Scholtz H.C."/>
            <person name="Forsman M."/>
            <person name="Sjodin A."/>
        </authorList>
    </citation>
    <scope>NUCLEOTIDE SEQUENCE [LARGE SCALE GENOMIC DNA]</scope>
    <source>
        <strain evidence="6 7">08HL01032</strain>
    </source>
</reference>
<feature type="transmembrane region" description="Helical" evidence="5">
    <location>
        <begin position="137"/>
        <end position="161"/>
    </location>
</feature>
<feature type="transmembrane region" description="Helical" evidence="5">
    <location>
        <begin position="64"/>
        <end position="84"/>
    </location>
</feature>
<dbReference type="RefSeq" id="WP_039123014.1">
    <property type="nucleotide sequence ID" value="NZ_CP010427.1"/>
</dbReference>
<dbReference type="InterPro" id="IPR023380">
    <property type="entry name" value="DsbB-like_sf"/>
</dbReference>
<organism evidence="6 7">
    <name type="scientific">Allofrancisella guangzhouensis</name>
    <dbReference type="NCBI Taxonomy" id="594679"/>
    <lineage>
        <taxon>Bacteria</taxon>
        <taxon>Pseudomonadati</taxon>
        <taxon>Pseudomonadota</taxon>
        <taxon>Gammaproteobacteria</taxon>
        <taxon>Thiotrichales</taxon>
        <taxon>Francisellaceae</taxon>
        <taxon>Allofrancisella</taxon>
    </lineage>
</organism>
<dbReference type="GO" id="GO:0006457">
    <property type="term" value="P:protein folding"/>
    <property type="evidence" value="ECO:0007669"/>
    <property type="project" value="InterPro"/>
</dbReference>
<dbReference type="Proteomes" id="UP000031104">
    <property type="component" value="Chromosome"/>
</dbReference>
<evidence type="ECO:0000313" key="7">
    <source>
        <dbReference type="Proteomes" id="UP000031104"/>
    </source>
</evidence>
<proteinExistence type="predicted"/>